<dbReference type="Pfam" id="PF04240">
    <property type="entry name" value="Caroten_synth"/>
    <property type="match status" value="1"/>
</dbReference>
<feature type="transmembrane region" description="Helical" evidence="1">
    <location>
        <begin position="199"/>
        <end position="218"/>
    </location>
</feature>
<dbReference type="EMBL" id="JBHLTS010000022">
    <property type="protein sequence ID" value="MFC0515439.1"/>
    <property type="molecule type" value="Genomic_DNA"/>
</dbReference>
<keyword evidence="1" id="KW-0812">Transmembrane</keyword>
<reference evidence="2 3" key="1">
    <citation type="submission" date="2024-09" db="EMBL/GenBank/DDBJ databases">
        <authorList>
            <person name="Sun Q."/>
            <person name="Mori K."/>
        </authorList>
    </citation>
    <scope>NUCLEOTIDE SEQUENCE [LARGE SCALE GENOMIC DNA]</scope>
    <source>
        <strain evidence="2 3">NCAIM B.02415</strain>
    </source>
</reference>
<feature type="transmembrane region" description="Helical" evidence="1">
    <location>
        <begin position="16"/>
        <end position="34"/>
    </location>
</feature>
<feature type="transmembrane region" description="Helical" evidence="1">
    <location>
        <begin position="139"/>
        <end position="160"/>
    </location>
</feature>
<keyword evidence="3" id="KW-1185">Reference proteome</keyword>
<dbReference type="PANTHER" id="PTHR39419">
    <property type="entry name" value="SLL0814 PROTEIN"/>
    <property type="match status" value="1"/>
</dbReference>
<accession>A0ABV6L7H8</accession>
<dbReference type="Proteomes" id="UP001589828">
    <property type="component" value="Unassembled WGS sequence"/>
</dbReference>
<feature type="transmembrane region" description="Helical" evidence="1">
    <location>
        <begin position="40"/>
        <end position="60"/>
    </location>
</feature>
<evidence type="ECO:0000313" key="2">
    <source>
        <dbReference type="EMBL" id="MFC0515439.1"/>
    </source>
</evidence>
<organism evidence="2 3">
    <name type="scientific">Mucilaginibacter angelicae</name>
    <dbReference type="NCBI Taxonomy" id="869718"/>
    <lineage>
        <taxon>Bacteria</taxon>
        <taxon>Pseudomonadati</taxon>
        <taxon>Bacteroidota</taxon>
        <taxon>Sphingobacteriia</taxon>
        <taxon>Sphingobacteriales</taxon>
        <taxon>Sphingobacteriaceae</taxon>
        <taxon>Mucilaginibacter</taxon>
    </lineage>
</organism>
<dbReference type="PANTHER" id="PTHR39419:SF1">
    <property type="entry name" value="SLL0814 PROTEIN"/>
    <property type="match status" value="1"/>
</dbReference>
<feature type="transmembrane region" description="Helical" evidence="1">
    <location>
        <begin position="106"/>
        <end position="127"/>
    </location>
</feature>
<comment type="caution">
    <text evidence="2">The sequence shown here is derived from an EMBL/GenBank/DDBJ whole genome shotgun (WGS) entry which is preliminary data.</text>
</comment>
<protein>
    <submittedName>
        <fullName evidence="2">Carotenoid biosynthesis protein</fullName>
    </submittedName>
</protein>
<dbReference type="RefSeq" id="WP_377023267.1">
    <property type="nucleotide sequence ID" value="NZ_JBHLTS010000022.1"/>
</dbReference>
<evidence type="ECO:0000313" key="3">
    <source>
        <dbReference type="Proteomes" id="UP001589828"/>
    </source>
</evidence>
<keyword evidence="1" id="KW-1133">Transmembrane helix</keyword>
<proteinExistence type="predicted"/>
<dbReference type="InterPro" id="IPR007354">
    <property type="entry name" value="CruF-like"/>
</dbReference>
<feature type="transmembrane region" description="Helical" evidence="1">
    <location>
        <begin position="172"/>
        <end position="192"/>
    </location>
</feature>
<feature type="transmembrane region" description="Helical" evidence="1">
    <location>
        <begin position="67"/>
        <end position="86"/>
    </location>
</feature>
<keyword evidence="1" id="KW-0472">Membrane</keyword>
<name>A0ABV6L7H8_9SPHI</name>
<evidence type="ECO:0000256" key="1">
    <source>
        <dbReference type="SAM" id="Phobius"/>
    </source>
</evidence>
<sequence length="219" mass="24752">MKSAIANIAASTKNRICITIILLFHLVGLIGFIVPSLTVLFIALVPWHLLLMLGVIVYSYDTLDGRFLLLALITFLIGFTAEYIGIHTGLIFGHYRYGGTLGAKLLEVPLMIGVNWFLLIYAAGVTLQRSRLKSRLVRILAGAMLLTLLDVLIEPIAVHFDYWYWLDAGIPFKNYVCWFTLSALLLFIFEQFKFKRQSIVAPALLIAQFVFFAVLNLMY</sequence>
<gene>
    <name evidence="2" type="ORF">ACFFGT_14565</name>
</gene>